<name>A0ABY5NSW9_9FLAO</name>
<feature type="domain" description="GIY-YIG" evidence="1">
    <location>
        <begin position="1"/>
        <end position="77"/>
    </location>
</feature>
<dbReference type="SUPFAM" id="SSF82771">
    <property type="entry name" value="GIY-YIG endonuclease"/>
    <property type="match status" value="1"/>
</dbReference>
<dbReference type="Pfam" id="PF01541">
    <property type="entry name" value="GIY-YIG"/>
    <property type="match status" value="1"/>
</dbReference>
<dbReference type="InterPro" id="IPR035901">
    <property type="entry name" value="GIY-YIG_endonuc_sf"/>
</dbReference>
<reference evidence="2 3" key="1">
    <citation type="submission" date="2022-08" db="EMBL/GenBank/DDBJ databases">
        <title>Myroides zhujiangensis sp. nov., a novel bacterium isolated from sediment in the Pearl River Estuary.</title>
        <authorList>
            <person name="Cui L."/>
        </authorList>
    </citation>
    <scope>NUCLEOTIDE SEQUENCE [LARGE SCALE GENOMIC DNA]</scope>
    <source>
        <strain evidence="2 3">SCSIO 72103</strain>
    </source>
</reference>
<dbReference type="Gene3D" id="3.40.1440.10">
    <property type="entry name" value="GIY-YIG endonuclease"/>
    <property type="match status" value="1"/>
</dbReference>
<organism evidence="2 3">
    <name type="scientific">Paenimyroides aestuarii</name>
    <dbReference type="NCBI Taxonomy" id="2968490"/>
    <lineage>
        <taxon>Bacteria</taxon>
        <taxon>Pseudomonadati</taxon>
        <taxon>Bacteroidota</taxon>
        <taxon>Flavobacteriia</taxon>
        <taxon>Flavobacteriales</taxon>
        <taxon>Flavobacteriaceae</taxon>
        <taxon>Paenimyroides</taxon>
    </lineage>
</organism>
<proteinExistence type="predicted"/>
<dbReference type="PROSITE" id="PS50164">
    <property type="entry name" value="GIY_YIG"/>
    <property type="match status" value="1"/>
</dbReference>
<gene>
    <name evidence="2" type="ORF">NPX36_00835</name>
</gene>
<evidence type="ECO:0000259" key="1">
    <source>
        <dbReference type="PROSITE" id="PS50164"/>
    </source>
</evidence>
<dbReference type="EMBL" id="CP102382">
    <property type="protein sequence ID" value="UUV21630.1"/>
    <property type="molecule type" value="Genomic_DNA"/>
</dbReference>
<keyword evidence="3" id="KW-1185">Reference proteome</keyword>
<sequence>MFYTYILYSTKSLKYYVGQTNNLSDRINRHNTAQQIATKNGIPWILITYFECQSRSEAVQLENKIKKRGAKRFLFDIGFYEI</sequence>
<dbReference type="InterPro" id="IPR000305">
    <property type="entry name" value="GIY-YIG_endonuc"/>
</dbReference>
<evidence type="ECO:0000313" key="3">
    <source>
        <dbReference type="Proteomes" id="UP001317001"/>
    </source>
</evidence>
<dbReference type="CDD" id="cd10449">
    <property type="entry name" value="GIY-YIG_SLX1_like"/>
    <property type="match status" value="1"/>
</dbReference>
<dbReference type="RefSeq" id="WP_257499551.1">
    <property type="nucleotide sequence ID" value="NZ_CP102382.1"/>
</dbReference>
<protein>
    <submittedName>
        <fullName evidence="2">GIY-YIG nuclease family protein</fullName>
    </submittedName>
</protein>
<dbReference type="Proteomes" id="UP001317001">
    <property type="component" value="Chromosome"/>
</dbReference>
<accession>A0ABY5NSW9</accession>
<evidence type="ECO:0000313" key="2">
    <source>
        <dbReference type="EMBL" id="UUV21630.1"/>
    </source>
</evidence>